<dbReference type="KEGG" id="dalk:DSCA_09860"/>
<name>A0A5K7YDJ9_9BACT</name>
<accession>A0A5K7YDJ9</accession>
<feature type="transmembrane region" description="Helical" evidence="1">
    <location>
        <begin position="213"/>
        <end position="237"/>
    </location>
</feature>
<evidence type="ECO:0000313" key="2">
    <source>
        <dbReference type="EMBL" id="BBO67056.1"/>
    </source>
</evidence>
<gene>
    <name evidence="2" type="ORF">DSCA_09860</name>
</gene>
<organism evidence="2 3">
    <name type="scientific">Desulfosarcina alkanivorans</name>
    <dbReference type="NCBI Taxonomy" id="571177"/>
    <lineage>
        <taxon>Bacteria</taxon>
        <taxon>Pseudomonadati</taxon>
        <taxon>Thermodesulfobacteriota</taxon>
        <taxon>Desulfobacteria</taxon>
        <taxon>Desulfobacterales</taxon>
        <taxon>Desulfosarcinaceae</taxon>
        <taxon>Desulfosarcina</taxon>
    </lineage>
</organism>
<keyword evidence="3" id="KW-1185">Reference proteome</keyword>
<protein>
    <recommendedName>
        <fullName evidence="4">Flippase-like domain-containing protein</fullName>
    </recommendedName>
</protein>
<dbReference type="EMBL" id="AP021874">
    <property type="protein sequence ID" value="BBO67056.1"/>
    <property type="molecule type" value="Genomic_DNA"/>
</dbReference>
<feature type="transmembrane region" description="Helical" evidence="1">
    <location>
        <begin position="124"/>
        <end position="147"/>
    </location>
</feature>
<evidence type="ECO:0000313" key="3">
    <source>
        <dbReference type="Proteomes" id="UP000427906"/>
    </source>
</evidence>
<proteinExistence type="predicted"/>
<evidence type="ECO:0008006" key="4">
    <source>
        <dbReference type="Google" id="ProtNLM"/>
    </source>
</evidence>
<feature type="transmembrane region" description="Helical" evidence="1">
    <location>
        <begin position="180"/>
        <end position="201"/>
    </location>
</feature>
<evidence type="ECO:0000256" key="1">
    <source>
        <dbReference type="SAM" id="Phobius"/>
    </source>
</evidence>
<keyword evidence="1" id="KW-0472">Membrane</keyword>
<dbReference type="OrthoDB" id="2542372at2"/>
<dbReference type="RefSeq" id="WP_155315355.1">
    <property type="nucleotide sequence ID" value="NZ_AP021874.1"/>
</dbReference>
<sequence>MHPILKRCIDWGGSILAVLGLIFVALQLCDYGTDIDFARFNLTAWSVLGGFAIIYGLSNLMLALAWRNLLGQFGAGTSRLWAIRTYGLSQIAKYVPGNIFHLAGRQAIGMKDGVRASPLIKSAVWELVLISSTAVLFIVLTLPLIHTNFPTKVGALGFPAVMGIAAALFWRFIGPQFTRAFGLYVVFLAISGLLFLGIIQLMVVSPGISDAPWFSLCGAYVLAWLVGLITPGAPAGVGVRELVLLFLLKGIVGEADLLLAVILGRVMTVTGDFVFFLIALSTNRNS</sequence>
<feature type="transmembrane region" description="Helical" evidence="1">
    <location>
        <begin position="153"/>
        <end position="173"/>
    </location>
</feature>
<feature type="transmembrane region" description="Helical" evidence="1">
    <location>
        <begin position="45"/>
        <end position="66"/>
    </location>
</feature>
<keyword evidence="1" id="KW-0812">Transmembrane</keyword>
<dbReference type="AlphaFoldDB" id="A0A5K7YDJ9"/>
<feature type="transmembrane region" description="Helical" evidence="1">
    <location>
        <begin position="12"/>
        <end position="33"/>
    </location>
</feature>
<keyword evidence="1" id="KW-1133">Transmembrane helix</keyword>
<reference evidence="2 3" key="1">
    <citation type="submission" date="2019-11" db="EMBL/GenBank/DDBJ databases">
        <title>Comparative genomics of hydrocarbon-degrading Desulfosarcina strains.</title>
        <authorList>
            <person name="Watanabe M."/>
            <person name="Kojima H."/>
            <person name="Fukui M."/>
        </authorList>
    </citation>
    <scope>NUCLEOTIDE SEQUENCE [LARGE SCALE GENOMIC DNA]</scope>
    <source>
        <strain evidence="2 3">PL12</strain>
    </source>
</reference>
<dbReference type="Proteomes" id="UP000427906">
    <property type="component" value="Chromosome"/>
</dbReference>